<evidence type="ECO:0000313" key="2">
    <source>
        <dbReference type="RefSeq" id="XP_025418847.1"/>
    </source>
</evidence>
<name>A0A8B8G7L0_9HEMI</name>
<dbReference type="OrthoDB" id="7464821at2759"/>
<sequence>MHLVHQLALNVKPLAMFGENLPIIKPLRYQIGFDCSVRISLFCIFNGNFRAEWAIRPPSSKVAAMPDEVRARVISFFERIVANIKVIKKVFPVPPGASKK</sequence>
<accession>A0A8B8G7L0</accession>
<dbReference type="Proteomes" id="UP000694846">
    <property type="component" value="Unplaced"/>
</dbReference>
<dbReference type="RefSeq" id="XP_025418847.1">
    <property type="nucleotide sequence ID" value="XM_025563062.1"/>
</dbReference>
<dbReference type="GeneID" id="112689372"/>
<dbReference type="AlphaFoldDB" id="A0A8B8G7L0"/>
<keyword evidence="1" id="KW-1185">Reference proteome</keyword>
<organism evidence="1 2">
    <name type="scientific">Sipha flava</name>
    <name type="common">yellow sugarcane aphid</name>
    <dbReference type="NCBI Taxonomy" id="143950"/>
    <lineage>
        <taxon>Eukaryota</taxon>
        <taxon>Metazoa</taxon>
        <taxon>Ecdysozoa</taxon>
        <taxon>Arthropoda</taxon>
        <taxon>Hexapoda</taxon>
        <taxon>Insecta</taxon>
        <taxon>Pterygota</taxon>
        <taxon>Neoptera</taxon>
        <taxon>Paraneoptera</taxon>
        <taxon>Hemiptera</taxon>
        <taxon>Sternorrhyncha</taxon>
        <taxon>Aphidomorpha</taxon>
        <taxon>Aphidoidea</taxon>
        <taxon>Aphididae</taxon>
        <taxon>Sipha</taxon>
    </lineage>
</organism>
<protein>
    <submittedName>
        <fullName evidence="2">Uncharacterized protein LOC112689372 isoform X2</fullName>
    </submittedName>
</protein>
<reference evidence="2" key="1">
    <citation type="submission" date="2025-08" db="UniProtKB">
        <authorList>
            <consortium name="RefSeq"/>
        </authorList>
    </citation>
    <scope>IDENTIFICATION</scope>
    <source>
        <tissue evidence="2">Whole body</tissue>
    </source>
</reference>
<proteinExistence type="predicted"/>
<evidence type="ECO:0000313" key="1">
    <source>
        <dbReference type="Proteomes" id="UP000694846"/>
    </source>
</evidence>
<gene>
    <name evidence="2" type="primary">LOC112689372</name>
</gene>